<comment type="caution">
    <text evidence="2">The sequence shown here is derived from an EMBL/GenBank/DDBJ whole genome shotgun (WGS) entry which is preliminary data.</text>
</comment>
<feature type="region of interest" description="Disordered" evidence="1">
    <location>
        <begin position="45"/>
        <end position="65"/>
    </location>
</feature>
<protein>
    <submittedName>
        <fullName evidence="2">Uncharacterized protein</fullName>
    </submittedName>
</protein>
<organism evidence="2 3">
    <name type="scientific">Paractinoplanes brasiliensis</name>
    <dbReference type="NCBI Taxonomy" id="52695"/>
    <lineage>
        <taxon>Bacteria</taxon>
        <taxon>Bacillati</taxon>
        <taxon>Actinomycetota</taxon>
        <taxon>Actinomycetes</taxon>
        <taxon>Micromonosporales</taxon>
        <taxon>Micromonosporaceae</taxon>
        <taxon>Paractinoplanes</taxon>
    </lineage>
</organism>
<dbReference type="EMBL" id="SNWR01000001">
    <property type="protein sequence ID" value="TDO38392.1"/>
    <property type="molecule type" value="Genomic_DNA"/>
</dbReference>
<reference evidence="2 3" key="1">
    <citation type="submission" date="2019-03" db="EMBL/GenBank/DDBJ databases">
        <title>Sequencing the genomes of 1000 actinobacteria strains.</title>
        <authorList>
            <person name="Klenk H.-P."/>
        </authorList>
    </citation>
    <scope>NUCLEOTIDE SEQUENCE [LARGE SCALE GENOMIC DNA]</scope>
    <source>
        <strain evidence="2 3">DSM 43805</strain>
    </source>
</reference>
<keyword evidence="3" id="KW-1185">Reference proteome</keyword>
<evidence type="ECO:0000313" key="3">
    <source>
        <dbReference type="Proteomes" id="UP000294901"/>
    </source>
</evidence>
<evidence type="ECO:0000313" key="2">
    <source>
        <dbReference type="EMBL" id="TDO38392.1"/>
    </source>
</evidence>
<name>A0A4R6JRP9_9ACTN</name>
<accession>A0A4R6JRP9</accession>
<evidence type="ECO:0000256" key="1">
    <source>
        <dbReference type="SAM" id="MobiDB-lite"/>
    </source>
</evidence>
<proteinExistence type="predicted"/>
<dbReference type="Proteomes" id="UP000294901">
    <property type="component" value="Unassembled WGS sequence"/>
</dbReference>
<sequence length="65" mass="7466">MQRLRQPAVHLQAEEVLMATDAERTNKVITDVLATVLSRPMDVRKLAAQPLRPSMDRNEQKGRQR</sequence>
<gene>
    <name evidence="2" type="ORF">C8E87_2045</name>
</gene>
<dbReference type="AlphaFoldDB" id="A0A4R6JRP9"/>
<feature type="compositionally biased region" description="Basic and acidic residues" evidence="1">
    <location>
        <begin position="54"/>
        <end position="65"/>
    </location>
</feature>